<name>G2Y351_BOTF4</name>
<reference evidence="2" key="1">
    <citation type="journal article" date="2011" name="PLoS Genet.">
        <title>Genomic analysis of the necrotrophic fungal pathogens Sclerotinia sclerotiorum and Botrytis cinerea.</title>
        <authorList>
            <person name="Amselem J."/>
            <person name="Cuomo C.A."/>
            <person name="van Kan J.A."/>
            <person name="Viaud M."/>
            <person name="Benito E.P."/>
            <person name="Couloux A."/>
            <person name="Coutinho P.M."/>
            <person name="de Vries R.P."/>
            <person name="Dyer P.S."/>
            <person name="Fillinger S."/>
            <person name="Fournier E."/>
            <person name="Gout L."/>
            <person name="Hahn M."/>
            <person name="Kohn L."/>
            <person name="Lapalu N."/>
            <person name="Plummer K.M."/>
            <person name="Pradier J.M."/>
            <person name="Quevillon E."/>
            <person name="Sharon A."/>
            <person name="Simon A."/>
            <person name="ten Have A."/>
            <person name="Tudzynski B."/>
            <person name="Tudzynski P."/>
            <person name="Wincker P."/>
            <person name="Andrew M."/>
            <person name="Anthouard V."/>
            <person name="Beever R.E."/>
            <person name="Beffa R."/>
            <person name="Benoit I."/>
            <person name="Bouzid O."/>
            <person name="Brault B."/>
            <person name="Chen Z."/>
            <person name="Choquer M."/>
            <person name="Collemare J."/>
            <person name="Cotton P."/>
            <person name="Danchin E.G."/>
            <person name="Da Silva C."/>
            <person name="Gautier A."/>
            <person name="Giraud C."/>
            <person name="Giraud T."/>
            <person name="Gonzalez C."/>
            <person name="Grossetete S."/>
            <person name="Guldener U."/>
            <person name="Henrissat B."/>
            <person name="Howlett B.J."/>
            <person name="Kodira C."/>
            <person name="Kretschmer M."/>
            <person name="Lappartient A."/>
            <person name="Leroch M."/>
            <person name="Levis C."/>
            <person name="Mauceli E."/>
            <person name="Neuveglise C."/>
            <person name="Oeser B."/>
            <person name="Pearson M."/>
            <person name="Poulain J."/>
            <person name="Poussereau N."/>
            <person name="Quesneville H."/>
            <person name="Rascle C."/>
            <person name="Schumacher J."/>
            <person name="Segurens B."/>
            <person name="Sexton A."/>
            <person name="Silva E."/>
            <person name="Sirven C."/>
            <person name="Soanes D.M."/>
            <person name="Talbot N.J."/>
            <person name="Templeton M."/>
            <person name="Yandava C."/>
            <person name="Yarden O."/>
            <person name="Zeng Q."/>
            <person name="Rollins J.A."/>
            <person name="Lebrun M.H."/>
            <person name="Dickman M."/>
        </authorList>
    </citation>
    <scope>NUCLEOTIDE SEQUENCE [LARGE SCALE GENOMIC DNA]</scope>
    <source>
        <strain evidence="2">T4</strain>
    </source>
</reference>
<evidence type="ECO:0000313" key="1">
    <source>
        <dbReference type="EMBL" id="CCD47091.1"/>
    </source>
</evidence>
<dbReference type="InParanoid" id="G2Y351"/>
<dbReference type="HOGENOM" id="CLU_3142859_0_0_1"/>
<gene>
    <name evidence="1" type="ORF">BofuT4_uP039930.1</name>
</gene>
<dbReference type="AlphaFoldDB" id="G2Y351"/>
<dbReference type="Proteomes" id="UP000008177">
    <property type="component" value="Unplaced contigs"/>
</dbReference>
<organism evidence="1 2">
    <name type="scientific">Botryotinia fuckeliana (strain T4)</name>
    <name type="common">Noble rot fungus</name>
    <name type="synonym">Botrytis cinerea</name>
    <dbReference type="NCBI Taxonomy" id="999810"/>
    <lineage>
        <taxon>Eukaryota</taxon>
        <taxon>Fungi</taxon>
        <taxon>Dikarya</taxon>
        <taxon>Ascomycota</taxon>
        <taxon>Pezizomycotina</taxon>
        <taxon>Leotiomycetes</taxon>
        <taxon>Helotiales</taxon>
        <taxon>Sclerotiniaceae</taxon>
        <taxon>Botrytis</taxon>
    </lineage>
</organism>
<sequence>MTPCLRSGLEGYGLVSIIQLSMVGENMAIGYNACLDAIDTYAFGQMNGG</sequence>
<evidence type="ECO:0000313" key="2">
    <source>
        <dbReference type="Proteomes" id="UP000008177"/>
    </source>
</evidence>
<accession>G2Y351</accession>
<proteinExistence type="predicted"/>
<protein>
    <submittedName>
        <fullName evidence="1">Uncharacterized protein</fullName>
    </submittedName>
</protein>
<dbReference type="EMBL" id="FQ790285">
    <property type="protein sequence ID" value="CCD47091.1"/>
    <property type="molecule type" value="Genomic_DNA"/>
</dbReference>